<organism evidence="2 3">
    <name type="scientific">Acrobeloides nanus</name>
    <dbReference type="NCBI Taxonomy" id="290746"/>
    <lineage>
        <taxon>Eukaryota</taxon>
        <taxon>Metazoa</taxon>
        <taxon>Ecdysozoa</taxon>
        <taxon>Nematoda</taxon>
        <taxon>Chromadorea</taxon>
        <taxon>Rhabditida</taxon>
        <taxon>Tylenchina</taxon>
        <taxon>Cephalobomorpha</taxon>
        <taxon>Cephaloboidea</taxon>
        <taxon>Cephalobidae</taxon>
        <taxon>Acrobeloides</taxon>
    </lineage>
</organism>
<reference evidence="3" key="1">
    <citation type="submission" date="2022-11" db="UniProtKB">
        <authorList>
            <consortium name="WormBaseParasite"/>
        </authorList>
    </citation>
    <scope>IDENTIFICATION</scope>
</reference>
<dbReference type="AlphaFoldDB" id="A0A914DZT6"/>
<dbReference type="WBParaSite" id="ACRNAN_scaffold4826.g26197.t1">
    <property type="protein sequence ID" value="ACRNAN_scaffold4826.g26197.t1"/>
    <property type="gene ID" value="ACRNAN_scaffold4826.g26197"/>
</dbReference>
<keyword evidence="2" id="KW-1185">Reference proteome</keyword>
<feature type="coiled-coil region" evidence="1">
    <location>
        <begin position="103"/>
        <end position="130"/>
    </location>
</feature>
<evidence type="ECO:0000313" key="2">
    <source>
        <dbReference type="Proteomes" id="UP000887540"/>
    </source>
</evidence>
<accession>A0A914DZT6</accession>
<dbReference type="Proteomes" id="UP000887540">
    <property type="component" value="Unplaced"/>
</dbReference>
<sequence length="142" mass="16379">MGEIKRDLKRIYANNYANFNFSLSYEGRILGDLENLEETRIPYGGTVILSVQSEPSRNLWIQPQSNPPRSRRSIAQRFSRWINWADSKTTLPKPKQPEEPESIETLRQNLGQAQAQIASLKIQLENFKNEDVCIICLDKKVS</sequence>
<evidence type="ECO:0000256" key="1">
    <source>
        <dbReference type="SAM" id="Coils"/>
    </source>
</evidence>
<evidence type="ECO:0000313" key="3">
    <source>
        <dbReference type="WBParaSite" id="ACRNAN_scaffold4826.g26197.t1"/>
    </source>
</evidence>
<keyword evidence="1" id="KW-0175">Coiled coil</keyword>
<protein>
    <submittedName>
        <fullName evidence="3">Ubiquitin-like domain-containing protein</fullName>
    </submittedName>
</protein>
<proteinExistence type="predicted"/>
<name>A0A914DZT6_9BILA</name>